<dbReference type="STRING" id="1890364.A0A2P6MSH4"/>
<dbReference type="PANTHER" id="PTHR11102:SF160">
    <property type="entry name" value="ERAD-ASSOCIATED E3 UBIQUITIN-PROTEIN LIGASE COMPONENT HRD3"/>
    <property type="match status" value="1"/>
</dbReference>
<protein>
    <submittedName>
        <fullName evidence="5">Cobalamin biosynthesis CobT VWA domain protein</fullName>
    </submittedName>
</protein>
<sequence>MRAIYFLVLFIHLSLAFQICTFKASIPSCIIFNTNTNSVTIKEGTILHASSLSLYNVDLTIEGNVTLNKLIQRTGRVLIRRSIISIGLTSISNDTSLVNNPQTLTLTAVNGSTGDRALFHLNGQLKNFGTLTTDIVSHGGQSGVFIVGQSDATSVIINSHVINFEENNVFLSNLTIMNEKTFIFGGQSQPNSATLGSFINEEGATLAFGDHFSGIQIRGASPHLSLVRMNRPEIRGSDNWTLDVQDQTIMFRDAQFESIDISVSGGVVAIEGSVTLGFGSFRDTLFVSSDVKNPGNFHLDVSNFTGVTTFGGTVSCKVQNTYLIIKDLVATAGSQLTSSTLDLSLMTGPKTFGLSSLRADVVFPAFDWGDAPLITLDSPGATFQYKELTVRPHPNQFNYSSFSSNMVQVNGSIVGPQKNAVIVNSNYSCMVVTYKNNGSNLSFHYGDYQLSTPKMSMSSSTDQIELYFTPSEHDVKCTHLQHVVATGYGHKQNLSYVEGKAQWIPQVTDRCKSETITAVQMAVLVHDNEPIYSAPFSTMVPAVAFLLKIPQISLKFDLEDSILYYKSKIGVRWSKSAVLSEKVCGDSPEMLYIDDSVTVISNEKYTIFVDDVPSCAPTTLPIQYEYDSGIKSGVSTVEYYNLPRLQTSPIPSYTKEYNPGGLSANVTFHFREEKCQCDRSSPIFTVTVDGSNTTSSTSPVVVPGVNAKSGKILFDYYHTCTFMNQSVSSSMVLDSSISVTIQEEPADYRVYIIIASVVVGVALTAVIILFIYKRYKRRQQHLLSASGPTYQTLLMFGRPRRNSKYNGGGIYDFMRLKREPEATEPKVTRRRSLSSQSIRRPRFMSTPSPLASSDLRRSSEHNFIFETPLPFEFPSIYYVPMLTGVRHSLIHVNKNEQINRNSLEDMTFAMWKNHPRKNKMSYILSKRMIHFFCDIQSPRSCSPHSFDSPLSQRCALFSSGHITHQYNGQWNPNDSPSIHISTEDRFDRASILQGRYKSHLQLCPPFDHLVDRCIENFLPPNTMTSPNSSSVSFRSPISAQVLHSAIHPGADNGDVTMALMYELLCVGIKESSLSFVLAKLAAEKRNSVGCLLYMRATSESLQPSSVHSKHLKKKIRSLILLLVDREIENKRTGDIGEKKSDAFMRPVELYLKTMMRCYSINKADRFLREHWEKRVRESKGRHQAMTASLFTLFAVSIQDEHSETQTSLSRYWLSKAAASGNAEAQYRLALGLSRMNGTNHSGAVTEDLTRARDYLHQAAVQGHVRAQRAIAAMLRSGEGGTIDLPTARYWYREAASTGDITSIRCLGWMIMSGKGGPVDLQLAADLFLWGSNMRDKECAYRYGWCLLMDAEVRRENNLYLQWEGKIRKAFSVAAGLGHRGAMSCLGTMFYTGVDGPVNLTGARYWFNEAFTLGDSVSRCNLGWMMICGEGGPQDLVAGSALLSKGIESSPEQNQLMNYAEQRETKAKVSVYRTKSTAALHRTGSVLGRLAEEGFLPAQYSVVWALSDPCSSVRDLQQAKQYLIKAMDSHHKEQRFMLDLLARDEGEEENENEETSGKEKPPAKRSILRMSSKSKIKTPPSRRE</sequence>
<evidence type="ECO:0000313" key="5">
    <source>
        <dbReference type="EMBL" id="PRP74637.1"/>
    </source>
</evidence>
<feature type="region of interest" description="Disordered" evidence="2">
    <location>
        <begin position="1541"/>
        <end position="1583"/>
    </location>
</feature>
<feature type="chain" id="PRO_5015157740" evidence="4">
    <location>
        <begin position="17"/>
        <end position="1583"/>
    </location>
</feature>
<keyword evidence="3" id="KW-1133">Transmembrane helix</keyword>
<dbReference type="SMART" id="SM00671">
    <property type="entry name" value="SEL1"/>
    <property type="match status" value="5"/>
</dbReference>
<dbReference type="SUPFAM" id="SSF81901">
    <property type="entry name" value="HCP-like"/>
    <property type="match status" value="2"/>
</dbReference>
<dbReference type="InterPro" id="IPR011990">
    <property type="entry name" value="TPR-like_helical_dom_sf"/>
</dbReference>
<dbReference type="InParanoid" id="A0A2P6MSH4"/>
<evidence type="ECO:0000256" key="2">
    <source>
        <dbReference type="SAM" id="MobiDB-lite"/>
    </source>
</evidence>
<keyword evidence="3" id="KW-0812">Transmembrane</keyword>
<dbReference type="PANTHER" id="PTHR11102">
    <property type="entry name" value="SEL-1-LIKE PROTEIN"/>
    <property type="match status" value="1"/>
</dbReference>
<reference evidence="5 6" key="1">
    <citation type="journal article" date="2018" name="Genome Biol. Evol.">
        <title>Multiple Roots of Fruiting Body Formation in Amoebozoa.</title>
        <authorList>
            <person name="Hillmann F."/>
            <person name="Forbes G."/>
            <person name="Novohradska S."/>
            <person name="Ferling I."/>
            <person name="Riege K."/>
            <person name="Groth M."/>
            <person name="Westermann M."/>
            <person name="Marz M."/>
            <person name="Spaller T."/>
            <person name="Winckler T."/>
            <person name="Schaap P."/>
            <person name="Glockner G."/>
        </authorList>
    </citation>
    <scope>NUCLEOTIDE SEQUENCE [LARGE SCALE GENOMIC DNA]</scope>
    <source>
        <strain evidence="5 6">Jena</strain>
    </source>
</reference>
<dbReference type="InterPro" id="IPR006597">
    <property type="entry name" value="Sel1-like"/>
</dbReference>
<feature type="region of interest" description="Disordered" evidence="2">
    <location>
        <begin position="822"/>
        <end position="854"/>
    </location>
</feature>
<dbReference type="InterPro" id="IPR050767">
    <property type="entry name" value="Sel1_AlgK"/>
</dbReference>
<dbReference type="OrthoDB" id="272077at2759"/>
<evidence type="ECO:0000256" key="1">
    <source>
        <dbReference type="ARBA" id="ARBA00038101"/>
    </source>
</evidence>
<feature type="compositionally biased region" description="Acidic residues" evidence="2">
    <location>
        <begin position="1544"/>
        <end position="1553"/>
    </location>
</feature>
<dbReference type="Proteomes" id="UP000241769">
    <property type="component" value="Unassembled WGS sequence"/>
</dbReference>
<name>A0A2P6MSH4_9EUKA</name>
<keyword evidence="3" id="KW-0472">Membrane</keyword>
<proteinExistence type="inferred from homology"/>
<evidence type="ECO:0000313" key="6">
    <source>
        <dbReference type="Proteomes" id="UP000241769"/>
    </source>
</evidence>
<comment type="similarity">
    <text evidence="1">Belongs to the sel-1 family.</text>
</comment>
<comment type="caution">
    <text evidence="5">The sequence shown here is derived from an EMBL/GenBank/DDBJ whole genome shotgun (WGS) entry which is preliminary data.</text>
</comment>
<dbReference type="Pfam" id="PF08238">
    <property type="entry name" value="Sel1"/>
    <property type="match status" value="5"/>
</dbReference>
<keyword evidence="6" id="KW-1185">Reference proteome</keyword>
<dbReference type="Gene3D" id="1.25.40.10">
    <property type="entry name" value="Tetratricopeptide repeat domain"/>
    <property type="match status" value="1"/>
</dbReference>
<feature type="signal peptide" evidence="4">
    <location>
        <begin position="1"/>
        <end position="16"/>
    </location>
</feature>
<feature type="transmembrane region" description="Helical" evidence="3">
    <location>
        <begin position="750"/>
        <end position="772"/>
    </location>
</feature>
<evidence type="ECO:0000256" key="4">
    <source>
        <dbReference type="SAM" id="SignalP"/>
    </source>
</evidence>
<keyword evidence="4" id="KW-0732">Signal</keyword>
<dbReference type="EMBL" id="MDYQ01000448">
    <property type="protein sequence ID" value="PRP74637.1"/>
    <property type="molecule type" value="Genomic_DNA"/>
</dbReference>
<organism evidence="5 6">
    <name type="scientific">Planoprotostelium fungivorum</name>
    <dbReference type="NCBI Taxonomy" id="1890364"/>
    <lineage>
        <taxon>Eukaryota</taxon>
        <taxon>Amoebozoa</taxon>
        <taxon>Evosea</taxon>
        <taxon>Variosea</taxon>
        <taxon>Cavosteliida</taxon>
        <taxon>Cavosteliaceae</taxon>
        <taxon>Planoprotostelium</taxon>
    </lineage>
</organism>
<accession>A0A2P6MSH4</accession>
<evidence type="ECO:0000256" key="3">
    <source>
        <dbReference type="SAM" id="Phobius"/>
    </source>
</evidence>
<gene>
    <name evidence="5" type="ORF">PROFUN_03559</name>
</gene>